<dbReference type="EMBL" id="CP009170">
    <property type="protein sequence ID" value="AIS51286.1"/>
    <property type="molecule type" value="Genomic_DNA"/>
</dbReference>
<feature type="domain" description="Fe-S hydro-lyase tartrate dehydratase alpha-type catalytic" evidence="7">
    <location>
        <begin position="11"/>
        <end position="278"/>
    </location>
</feature>
<evidence type="ECO:0000256" key="6">
    <source>
        <dbReference type="ARBA" id="ARBA00023239"/>
    </source>
</evidence>
<dbReference type="EC" id="4.2.1.2" evidence="8"/>
<keyword evidence="3" id="KW-0479">Metal-binding</keyword>
<organism evidence="8 9">
    <name type="scientific">Thermoanaerobacter kivui</name>
    <name type="common">Acetogenium kivui</name>
    <dbReference type="NCBI Taxonomy" id="2325"/>
    <lineage>
        <taxon>Bacteria</taxon>
        <taxon>Bacillati</taxon>
        <taxon>Bacillota</taxon>
        <taxon>Clostridia</taxon>
        <taxon>Thermoanaerobacterales</taxon>
        <taxon>Thermoanaerobacteraceae</taxon>
        <taxon>Thermoanaerobacter</taxon>
    </lineage>
</organism>
<dbReference type="STRING" id="2325.TKV_c00770"/>
<dbReference type="GO" id="GO:0004333">
    <property type="term" value="F:fumarate hydratase activity"/>
    <property type="evidence" value="ECO:0007669"/>
    <property type="project" value="UniProtKB-EC"/>
</dbReference>
<gene>
    <name evidence="8" type="ORF">TKV_c00770</name>
</gene>
<dbReference type="GO" id="GO:0046872">
    <property type="term" value="F:metal ion binding"/>
    <property type="evidence" value="ECO:0007669"/>
    <property type="project" value="UniProtKB-KW"/>
</dbReference>
<dbReference type="InterPro" id="IPR051208">
    <property type="entry name" value="Class-I_Fumarase/Tartrate_DH"/>
</dbReference>
<dbReference type="NCBIfam" id="NF004885">
    <property type="entry name" value="PRK06246.1"/>
    <property type="match status" value="1"/>
</dbReference>
<dbReference type="OrthoDB" id="9798978at2"/>
<dbReference type="RefSeq" id="WP_049684294.1">
    <property type="nucleotide sequence ID" value="NZ_CP009170.1"/>
</dbReference>
<dbReference type="KEGG" id="tki:TKV_c00770"/>
<comment type="similarity">
    <text evidence="1">Belongs to the class-I fumarase family.</text>
</comment>
<dbReference type="Proteomes" id="UP000029669">
    <property type="component" value="Chromosome"/>
</dbReference>
<evidence type="ECO:0000313" key="8">
    <source>
        <dbReference type="EMBL" id="AIS51286.1"/>
    </source>
</evidence>
<evidence type="ECO:0000259" key="7">
    <source>
        <dbReference type="Pfam" id="PF05681"/>
    </source>
</evidence>
<dbReference type="NCBIfam" id="TIGR00722">
    <property type="entry name" value="ttdA_fumA_fumB"/>
    <property type="match status" value="1"/>
</dbReference>
<evidence type="ECO:0000256" key="5">
    <source>
        <dbReference type="ARBA" id="ARBA00023014"/>
    </source>
</evidence>
<evidence type="ECO:0000256" key="1">
    <source>
        <dbReference type="ARBA" id="ARBA00008876"/>
    </source>
</evidence>
<keyword evidence="9" id="KW-1185">Reference proteome</keyword>
<dbReference type="Pfam" id="PF05681">
    <property type="entry name" value="Fumerase"/>
    <property type="match status" value="1"/>
</dbReference>
<evidence type="ECO:0000256" key="3">
    <source>
        <dbReference type="ARBA" id="ARBA00022723"/>
    </source>
</evidence>
<dbReference type="AlphaFoldDB" id="A0A097AN88"/>
<sequence length="280" mass="30520">MKEIEAKKITEIVKLLCIEANYDLPKDIFDALKERIKEEKSPLGREILKNIIKNAEIAKGKRVPICQDTGIAVVFVEIGQDIRIVNGNLKEAINEGVRLGYEEGYLRKSVVKSPIVRQNTKDNTPAIIHYNICEGDKLSITVMPKGAGSENMSALKMLKPSDGIEGIKNFVIETVQNAGPNACPPLIVGVGIGGDFEFAPYLAKIALLRSVGERNTDEMLAQLEEELLQEINMLGIGPQGLGGSTTAIDVHIETYPTHIASLPVAVNLGCHVTRHATFVL</sequence>
<protein>
    <submittedName>
        <fullName evidence="8">Fumarate hydratase subunit alpha</fullName>
        <ecNumber evidence="8">4.2.1.2</ecNumber>
    </submittedName>
</protein>
<dbReference type="PANTHER" id="PTHR30389:SF17">
    <property type="entry name" value="L(+)-TARTRATE DEHYDRATASE SUBUNIT ALPHA-RELATED"/>
    <property type="match status" value="1"/>
</dbReference>
<name>A0A097AN88_THEKI</name>
<keyword evidence="6 8" id="KW-0456">Lyase</keyword>
<keyword evidence="4" id="KW-0408">Iron</keyword>
<keyword evidence="2" id="KW-0004">4Fe-4S</keyword>
<dbReference type="eggNOG" id="COG1951">
    <property type="taxonomic scope" value="Bacteria"/>
</dbReference>
<evidence type="ECO:0000256" key="4">
    <source>
        <dbReference type="ARBA" id="ARBA00023004"/>
    </source>
</evidence>
<keyword evidence="5" id="KW-0411">Iron-sulfur</keyword>
<evidence type="ECO:0000256" key="2">
    <source>
        <dbReference type="ARBA" id="ARBA00022485"/>
    </source>
</evidence>
<dbReference type="PANTHER" id="PTHR30389">
    <property type="entry name" value="FUMARATE HYDRATASE-RELATED"/>
    <property type="match status" value="1"/>
</dbReference>
<accession>A0A097AN88</accession>
<evidence type="ECO:0000313" key="9">
    <source>
        <dbReference type="Proteomes" id="UP000029669"/>
    </source>
</evidence>
<dbReference type="InterPro" id="IPR004646">
    <property type="entry name" value="Fe-S_hydro-lyase_TtdA-typ_cat"/>
</dbReference>
<dbReference type="GO" id="GO:0051539">
    <property type="term" value="F:4 iron, 4 sulfur cluster binding"/>
    <property type="evidence" value="ECO:0007669"/>
    <property type="project" value="UniProtKB-KW"/>
</dbReference>
<reference evidence="9" key="1">
    <citation type="journal article" date="2015" name="Genome Announc.">
        <title>Whole-Genome Sequences of 80 Environmental and Clinical Isolates of Burkholderia pseudomallei.</title>
        <authorList>
            <person name="Johnson S.L."/>
            <person name="Baker A.L."/>
            <person name="Chain P.S."/>
            <person name="Currie B.J."/>
            <person name="Daligault H.E."/>
            <person name="Davenport K.W."/>
            <person name="Davis C.B."/>
            <person name="Inglis T.J."/>
            <person name="Kaestli M."/>
            <person name="Koren S."/>
            <person name="Mayo M."/>
            <person name="Merritt A.J."/>
            <person name="Price E.P."/>
            <person name="Sarovich D.S."/>
            <person name="Warner J."/>
            <person name="Rosovitz M.J."/>
        </authorList>
    </citation>
    <scope>NUCLEOTIDE SEQUENCE [LARGE SCALE GENOMIC DNA]</scope>
    <source>
        <strain evidence="9">DSM 2030</strain>
    </source>
</reference>
<dbReference type="HOGENOM" id="CLU_041245_0_0_9"/>
<proteinExistence type="inferred from homology"/>